<reference evidence="1 2" key="1">
    <citation type="submission" date="2017-04" db="EMBL/GenBank/DDBJ databases">
        <title>The new phylogeny of genus Mycobacterium.</title>
        <authorList>
            <person name="Tortoli E."/>
            <person name="Trovato A."/>
            <person name="Cirillo D.M."/>
        </authorList>
    </citation>
    <scope>NUCLEOTIDE SEQUENCE [LARGE SCALE GENOMIC DNA]</scope>
    <source>
        <strain evidence="1 2">KCTC 19819</strain>
    </source>
</reference>
<organism evidence="1 2">
    <name type="scientific">Mycolicibacillus koreensis</name>
    <dbReference type="NCBI Taxonomy" id="1069220"/>
    <lineage>
        <taxon>Bacteria</taxon>
        <taxon>Bacillati</taxon>
        <taxon>Actinomycetota</taxon>
        <taxon>Actinomycetes</taxon>
        <taxon>Mycobacteriales</taxon>
        <taxon>Mycobacteriaceae</taxon>
        <taxon>Mycolicibacillus</taxon>
    </lineage>
</organism>
<evidence type="ECO:0000313" key="2">
    <source>
        <dbReference type="Proteomes" id="UP000193577"/>
    </source>
</evidence>
<dbReference type="RefSeq" id="WP_085304508.1">
    <property type="nucleotide sequence ID" value="NZ_AP022594.1"/>
</dbReference>
<gene>
    <name evidence="1" type="ORF">B8W67_13670</name>
</gene>
<protein>
    <submittedName>
        <fullName evidence="1">Uncharacterized protein</fullName>
    </submittedName>
</protein>
<sequence>MLTDDILAEVLTQLRGIGATVTSERDDYGNPDISVQGSGQYPVVARHSVIGGEEIVAIDASGKYHRVPAPGGDPFGPIDDVPEEIERLWKLVVAQFPDAAV</sequence>
<accession>A0A7I7SB34</accession>
<dbReference type="AlphaFoldDB" id="A0A7I7SB34"/>
<dbReference type="Proteomes" id="UP000193577">
    <property type="component" value="Unassembled WGS sequence"/>
</dbReference>
<name>A0A7I7SB34_9MYCO</name>
<dbReference type="EMBL" id="NCXO01000032">
    <property type="protein sequence ID" value="OSC32797.1"/>
    <property type="molecule type" value="Genomic_DNA"/>
</dbReference>
<keyword evidence="2" id="KW-1185">Reference proteome</keyword>
<comment type="caution">
    <text evidence="1">The sequence shown here is derived from an EMBL/GenBank/DDBJ whole genome shotgun (WGS) entry which is preliminary data.</text>
</comment>
<evidence type="ECO:0000313" key="1">
    <source>
        <dbReference type="EMBL" id="OSC32797.1"/>
    </source>
</evidence>
<proteinExistence type="predicted"/>